<comment type="caution">
    <text evidence="3">The sequence shown here is derived from an EMBL/GenBank/DDBJ whole genome shotgun (WGS) entry which is preliminary data.</text>
</comment>
<dbReference type="PANTHER" id="PTHR15239:SF6">
    <property type="entry name" value="RIBOSOME QUALITY CONTROL COMPLEX SUBUNIT NEMF"/>
    <property type="match status" value="1"/>
</dbReference>
<proteinExistence type="predicted"/>
<reference evidence="3 4" key="1">
    <citation type="submission" date="2024-09" db="EMBL/GenBank/DDBJ databases">
        <authorList>
            <person name="Sun Q."/>
            <person name="Mori K."/>
        </authorList>
    </citation>
    <scope>NUCLEOTIDE SEQUENCE [LARGE SCALE GENOMIC DNA]</scope>
    <source>
        <strain evidence="3 4">CCM 7650</strain>
    </source>
</reference>
<evidence type="ECO:0000313" key="4">
    <source>
        <dbReference type="Proteomes" id="UP001589797"/>
    </source>
</evidence>
<feature type="coiled-coil region" evidence="1">
    <location>
        <begin position="335"/>
        <end position="366"/>
    </location>
</feature>
<evidence type="ECO:0000313" key="3">
    <source>
        <dbReference type="EMBL" id="MFC0261816.1"/>
    </source>
</evidence>
<name>A0ABV6FPL6_9BACT</name>
<dbReference type="EMBL" id="JBHLWI010000007">
    <property type="protein sequence ID" value="MFC0261816.1"/>
    <property type="molecule type" value="Genomic_DNA"/>
</dbReference>
<dbReference type="Proteomes" id="UP001589797">
    <property type="component" value="Unassembled WGS sequence"/>
</dbReference>
<evidence type="ECO:0000256" key="1">
    <source>
        <dbReference type="SAM" id="Coils"/>
    </source>
</evidence>
<feature type="domain" description="NFACT RNA-binding" evidence="2">
    <location>
        <begin position="408"/>
        <end position="505"/>
    </location>
</feature>
<dbReference type="Pfam" id="PF05833">
    <property type="entry name" value="NFACT_N"/>
    <property type="match status" value="1"/>
</dbReference>
<keyword evidence="1" id="KW-0175">Coiled coil</keyword>
<dbReference type="InterPro" id="IPR008532">
    <property type="entry name" value="NFACT_RNA-bd"/>
</dbReference>
<dbReference type="PANTHER" id="PTHR15239">
    <property type="entry name" value="NUCLEAR EXPORT MEDIATOR FACTOR NEMF"/>
    <property type="match status" value="1"/>
</dbReference>
<accession>A0ABV6FPL6</accession>
<organism evidence="3 4">
    <name type="scientific">Fontibacter flavus</name>
    <dbReference type="NCBI Taxonomy" id="654838"/>
    <lineage>
        <taxon>Bacteria</taxon>
        <taxon>Pseudomonadati</taxon>
        <taxon>Bacteroidota</taxon>
        <taxon>Cytophagia</taxon>
        <taxon>Cytophagales</taxon>
        <taxon>Cyclobacteriaceae</taxon>
        <taxon>Fontibacter</taxon>
    </lineage>
</organism>
<protein>
    <submittedName>
        <fullName evidence="3">NFACT RNA binding domain-containing protein</fullName>
    </submittedName>
</protein>
<sequence length="521" mass="60499">MHLNYHFLKFLCLELSYRLQGFQIIECFSQNKDELVIACADASEQLYIRANLLPVISCLSFPNEFKRGKRNTISLFPELIGQTIIQVQTFSFERAFKIQLNSGDCIVFKLHGTRSNVLYYPAGEPYPTLLFRNELREDKNLHIDHIGISLDLSFENFKKLEGNASKFLPTLGKIPREWLKSNGYLESDLQQKWSLIQEVSDLLESPHYAIFKENNDFFLTLLPIEHSIFDTNDPIAACNELFRYKVVIQAFEKEKSHWLKIFEEQKKRTLSYIQKTSQKLQSLETEAAPSQIADVIMANLHQIPSGAEEVKLLNFYTQKEESIKLKKGITPQKHAENLYRKSKNRKKELDQLYQNLDEKDKLLEQTESWIQELQEIKDFRSLKDFIKSKQLVSKQKEKDQQIPYKRFEVEGFELLVGKSAKANDELLRYFAWKEDLWLHAKGVSGSHVIIKYRSALTYPKTVIERAAELAAYYSKLKNESLAPIIYTPVKYVRKVKGSAAGSVMVDKEKVLMVQPKGPSEE</sequence>
<gene>
    <name evidence="3" type="ORF">ACFFIP_03920</name>
</gene>
<dbReference type="Pfam" id="PF05670">
    <property type="entry name" value="NFACT-R_1"/>
    <property type="match status" value="1"/>
</dbReference>
<keyword evidence="4" id="KW-1185">Reference proteome</keyword>
<dbReference type="RefSeq" id="WP_382386258.1">
    <property type="nucleotide sequence ID" value="NZ_JBHLWI010000007.1"/>
</dbReference>
<evidence type="ECO:0000259" key="2">
    <source>
        <dbReference type="Pfam" id="PF05670"/>
    </source>
</evidence>
<dbReference type="InterPro" id="IPR051608">
    <property type="entry name" value="RQC_Subunit_NEMF"/>
</dbReference>